<feature type="region of interest" description="Disordered" evidence="2">
    <location>
        <begin position="101"/>
        <end position="135"/>
    </location>
</feature>
<evidence type="ECO:0000313" key="4">
    <source>
        <dbReference type="Proteomes" id="UP000324585"/>
    </source>
</evidence>
<sequence>MGDVQRGWRDSSVPLRGRGGTGIALMSPTPVKAKPARVEAKGARPECRAVTSPERTPSVLRALSSNDLHARADKMAVLQTPGMFSGTNDTDFFWLKTPNTVPKTPTTTARDSAAKPQQQVRDPASVRTSSAGPPFAVFHDQSAALSERKRFEHVRPMVHHVSALQSNDTRNAASPSSESFGSGSASGSASNSSWTRRFAGATPQRSTFDIKALDTAAMDSPPTPWNMQHAEALFRPLEDDELEADTDANASAAAQSPCQMMEIVTPTPRFETSALSFAVSSPPGPVPMEMSVVKRDQDQTRGRTFSPAQNERLRQLEKENQAVKQDLERLKHERVEAERLFEKLEADRERALRAKENDLQTSANLMSIYFEDNNHLATARDCAVRDLQAAQARLEHAHTLLEQRRSELAAATEKQQHLQTELDAIRRELGAVREASRTAQARNESDIARLMLLLEDKDADIEKHCAIAEEVKDKFVESNRACIELENRCSELNDQLSAALKRAEDIEAEKERMRAASGSSVASVGLSGTRLIELQNGRTLIVPPQSELFESEEQWQSFVDLQGMFASMQAFGDVEKDTAEAAKALHEQLERKQAQVERAEEASRELRTQLEAKDEQISGVMVDLHQREIEVGLLQDELSRNGMYVQEIETHHSEMQQSFDELQQEHFAQQGYMKRLEAELAESAKQVSDLHAENQALTQQVQEWQDKVGHLQTTASTAEQDAQRARELDDSRRLAQAFEDQLAQKELEVGSLEEEKNRVEAELQKHRDVLVATQQRLDAAERELGAVREHAASSSNAESELRVARDEVKKERQERIRLRKHLDQLAEQAKLERQRRDAELAAFKRTHGAKLALLPALCEALLHNRAQLDGLPELLPLLDQLEHLV</sequence>
<dbReference type="PANTHER" id="PTHR23159:SF31">
    <property type="entry name" value="CENTROSOME-ASSOCIATED PROTEIN CEP250 ISOFORM X1"/>
    <property type="match status" value="1"/>
</dbReference>
<feature type="region of interest" description="Disordered" evidence="2">
    <location>
        <begin position="162"/>
        <end position="200"/>
    </location>
</feature>
<dbReference type="Gene3D" id="1.10.287.1490">
    <property type="match status" value="1"/>
</dbReference>
<evidence type="ECO:0000256" key="1">
    <source>
        <dbReference type="SAM" id="Coils"/>
    </source>
</evidence>
<feature type="coiled-coil region" evidence="1">
    <location>
        <begin position="384"/>
        <end position="428"/>
    </location>
</feature>
<organism evidence="3 4">
    <name type="scientific">Porphyridium purpureum</name>
    <name type="common">Red alga</name>
    <name type="synonym">Porphyridium cruentum</name>
    <dbReference type="NCBI Taxonomy" id="35688"/>
    <lineage>
        <taxon>Eukaryota</taxon>
        <taxon>Rhodophyta</taxon>
        <taxon>Bangiophyceae</taxon>
        <taxon>Porphyridiales</taxon>
        <taxon>Porphyridiaceae</taxon>
        <taxon>Porphyridium</taxon>
    </lineage>
</organism>
<dbReference type="OMA" id="ETHHSEM"/>
<dbReference type="EMBL" id="VRMN01000007">
    <property type="protein sequence ID" value="KAA8493411.1"/>
    <property type="molecule type" value="Genomic_DNA"/>
</dbReference>
<dbReference type="Proteomes" id="UP000324585">
    <property type="component" value="Unassembled WGS sequence"/>
</dbReference>
<feature type="compositionally biased region" description="Low complexity" evidence="2">
    <location>
        <begin position="172"/>
        <end position="193"/>
    </location>
</feature>
<feature type="compositionally biased region" description="Basic and acidic residues" evidence="2">
    <location>
        <begin position="36"/>
        <end position="47"/>
    </location>
</feature>
<proteinExistence type="predicted"/>
<keyword evidence="4" id="KW-1185">Reference proteome</keyword>
<reference evidence="4" key="1">
    <citation type="journal article" date="2019" name="Nat. Commun.">
        <title>Expansion of phycobilisome linker gene families in mesophilic red algae.</title>
        <authorList>
            <person name="Lee J."/>
            <person name="Kim D."/>
            <person name="Bhattacharya D."/>
            <person name="Yoon H.S."/>
        </authorList>
    </citation>
    <scope>NUCLEOTIDE SEQUENCE [LARGE SCALE GENOMIC DNA]</scope>
    <source>
        <strain evidence="4">CCMP 1328</strain>
    </source>
</reference>
<protein>
    <submittedName>
        <fullName evidence="3">Uncharacterized protein</fullName>
    </submittedName>
</protein>
<gene>
    <name evidence="3" type="ORF">FVE85_8856</name>
</gene>
<feature type="coiled-coil region" evidence="1">
    <location>
        <begin position="468"/>
        <end position="516"/>
    </location>
</feature>
<name>A0A5J4YPG0_PORPP</name>
<comment type="caution">
    <text evidence="3">The sequence shown here is derived from an EMBL/GenBank/DDBJ whole genome shotgun (WGS) entry which is preliminary data.</text>
</comment>
<feature type="coiled-coil region" evidence="1">
    <location>
        <begin position="306"/>
        <end position="357"/>
    </location>
</feature>
<evidence type="ECO:0000313" key="3">
    <source>
        <dbReference type="EMBL" id="KAA8493411.1"/>
    </source>
</evidence>
<feature type="region of interest" description="Disordered" evidence="2">
    <location>
        <begin position="1"/>
        <end position="56"/>
    </location>
</feature>
<feature type="coiled-coil region" evidence="1">
    <location>
        <begin position="579"/>
        <end position="616"/>
    </location>
</feature>
<accession>A0A5J4YPG0</accession>
<dbReference type="AlphaFoldDB" id="A0A5J4YPG0"/>
<feature type="compositionally biased region" description="Polar residues" evidence="2">
    <location>
        <begin position="115"/>
        <end position="131"/>
    </location>
</feature>
<dbReference type="PANTHER" id="PTHR23159">
    <property type="entry name" value="CENTROSOMAL PROTEIN 2"/>
    <property type="match status" value="1"/>
</dbReference>
<feature type="coiled-coil region" evidence="1">
    <location>
        <begin position="645"/>
        <end position="828"/>
    </location>
</feature>
<evidence type="ECO:0000256" key="2">
    <source>
        <dbReference type="SAM" id="MobiDB-lite"/>
    </source>
</evidence>
<keyword evidence="1" id="KW-0175">Coiled coil</keyword>